<sequence>MAQQQISPASRIRDLSSINEDLTAILQYASAAIHALSPNPDPTNTEAPPPNLDARKSDFETQSRHMFTALQSGTARLRRQVYALEEAGVITAQANMAAATGSQQQGEAEKLVNGGLGGLDVGWLNSRGNRVGGVKEGELIEEAQDLARSELRGAGETEGTG</sequence>
<keyword evidence="4" id="KW-0805">Transcription regulation</keyword>
<dbReference type="GO" id="GO:0003712">
    <property type="term" value="F:transcription coregulator activity"/>
    <property type="evidence" value="ECO:0007669"/>
    <property type="project" value="InterPro"/>
</dbReference>
<dbReference type="OrthoDB" id="5418434at2759"/>
<evidence type="ECO:0000256" key="3">
    <source>
        <dbReference type="ARBA" id="ARBA00023242"/>
    </source>
</evidence>
<dbReference type="Gene3D" id="1.10.287.3490">
    <property type="match status" value="1"/>
</dbReference>
<dbReference type="Proteomes" id="UP000308549">
    <property type="component" value="Unassembled WGS sequence"/>
</dbReference>
<gene>
    <name evidence="4" type="primary">MED11</name>
    <name evidence="6" type="ORF">B0A50_04026</name>
</gene>
<evidence type="ECO:0000256" key="1">
    <source>
        <dbReference type="ARBA" id="ARBA00004123"/>
    </source>
</evidence>
<comment type="function">
    <text evidence="4">Component of the Mediator complex, a coactivator involved in the regulated transcription of nearly all RNA polymerase II-dependent genes. Mediator functions as a bridge to convey information from gene-specific regulatory proteins to the basal RNA polymerase II transcription machinery. Mediator is recruited to promoters by direct interactions with regulatory proteins and serves as a scaffold for the assembly of a functional pre-initiation complex with RNA polymerase II and the general transcription factors.</text>
</comment>
<organism evidence="6 7">
    <name type="scientific">Salinomyces thailandicus</name>
    <dbReference type="NCBI Taxonomy" id="706561"/>
    <lineage>
        <taxon>Eukaryota</taxon>
        <taxon>Fungi</taxon>
        <taxon>Dikarya</taxon>
        <taxon>Ascomycota</taxon>
        <taxon>Pezizomycotina</taxon>
        <taxon>Dothideomycetes</taxon>
        <taxon>Dothideomycetidae</taxon>
        <taxon>Mycosphaerellales</taxon>
        <taxon>Teratosphaeriaceae</taxon>
        <taxon>Salinomyces</taxon>
    </lineage>
</organism>
<protein>
    <recommendedName>
        <fullName evidence="4">Mediator of RNA polymerase II transcription subunit 11</fullName>
    </recommendedName>
    <alternativeName>
        <fullName evidence="4">Mediator complex subunit 11</fullName>
    </alternativeName>
</protein>
<comment type="similarity">
    <text evidence="2 4">Belongs to the Mediator complex subunit 11 family.</text>
</comment>
<evidence type="ECO:0000256" key="5">
    <source>
        <dbReference type="SAM" id="MobiDB-lite"/>
    </source>
</evidence>
<accession>A0A4U0TZE8</accession>
<evidence type="ECO:0000256" key="2">
    <source>
        <dbReference type="ARBA" id="ARBA00008186"/>
    </source>
</evidence>
<feature type="region of interest" description="Disordered" evidence="5">
    <location>
        <begin position="36"/>
        <end position="56"/>
    </location>
</feature>
<reference evidence="6 7" key="1">
    <citation type="submission" date="2017-03" db="EMBL/GenBank/DDBJ databases">
        <title>Genomes of endolithic fungi from Antarctica.</title>
        <authorList>
            <person name="Coleine C."/>
            <person name="Masonjones S."/>
            <person name="Stajich J.E."/>
        </authorList>
    </citation>
    <scope>NUCLEOTIDE SEQUENCE [LARGE SCALE GENOMIC DNA]</scope>
    <source>
        <strain evidence="6 7">CCFEE 6315</strain>
    </source>
</reference>
<dbReference type="EMBL" id="NAJL01000020">
    <property type="protein sequence ID" value="TKA27960.1"/>
    <property type="molecule type" value="Genomic_DNA"/>
</dbReference>
<keyword evidence="3 4" id="KW-0539">Nucleus</keyword>
<dbReference type="AlphaFoldDB" id="A0A4U0TZE8"/>
<evidence type="ECO:0000256" key="4">
    <source>
        <dbReference type="RuleBase" id="RU364147"/>
    </source>
</evidence>
<dbReference type="Pfam" id="PF10280">
    <property type="entry name" value="Med11"/>
    <property type="match status" value="1"/>
</dbReference>
<dbReference type="GO" id="GO:0016592">
    <property type="term" value="C:mediator complex"/>
    <property type="evidence" value="ECO:0007669"/>
    <property type="project" value="InterPro"/>
</dbReference>
<comment type="caution">
    <text evidence="6">The sequence shown here is derived from an EMBL/GenBank/DDBJ whole genome shotgun (WGS) entry which is preliminary data.</text>
</comment>
<comment type="subunit">
    <text evidence="4">Component of the Mediator complex.</text>
</comment>
<name>A0A4U0TZE8_9PEZI</name>
<comment type="subcellular location">
    <subcellularLocation>
        <location evidence="1 4">Nucleus</location>
    </subcellularLocation>
</comment>
<dbReference type="GO" id="GO:0006357">
    <property type="term" value="P:regulation of transcription by RNA polymerase II"/>
    <property type="evidence" value="ECO:0007669"/>
    <property type="project" value="InterPro"/>
</dbReference>
<evidence type="ECO:0000313" key="7">
    <source>
        <dbReference type="Proteomes" id="UP000308549"/>
    </source>
</evidence>
<keyword evidence="4" id="KW-0804">Transcription</keyword>
<keyword evidence="7" id="KW-1185">Reference proteome</keyword>
<keyword evidence="4" id="KW-0010">Activator</keyword>
<evidence type="ECO:0000313" key="6">
    <source>
        <dbReference type="EMBL" id="TKA27960.1"/>
    </source>
</evidence>
<proteinExistence type="inferred from homology"/>
<dbReference type="InterPro" id="IPR019404">
    <property type="entry name" value="Mediator_Med11"/>
</dbReference>